<dbReference type="InterPro" id="IPR023393">
    <property type="entry name" value="START-like_dom_sf"/>
</dbReference>
<evidence type="ECO:0000313" key="2">
    <source>
        <dbReference type="Proteomes" id="UP001612915"/>
    </source>
</evidence>
<organism evidence="1 2">
    <name type="scientific">Spongisporangium articulatum</name>
    <dbReference type="NCBI Taxonomy" id="3362603"/>
    <lineage>
        <taxon>Bacteria</taxon>
        <taxon>Bacillati</taxon>
        <taxon>Actinomycetota</taxon>
        <taxon>Actinomycetes</taxon>
        <taxon>Kineosporiales</taxon>
        <taxon>Kineosporiaceae</taxon>
        <taxon>Spongisporangium</taxon>
    </lineage>
</organism>
<gene>
    <name evidence="1" type="ORF">ACIB24_10205</name>
</gene>
<protein>
    <submittedName>
        <fullName evidence="1">Uncharacterized protein</fullName>
    </submittedName>
</protein>
<dbReference type="Gene3D" id="3.30.530.20">
    <property type="match status" value="1"/>
</dbReference>
<proteinExistence type="predicted"/>
<comment type="caution">
    <text evidence="1">The sequence shown here is derived from an EMBL/GenBank/DDBJ whole genome shotgun (WGS) entry which is preliminary data.</text>
</comment>
<dbReference type="SUPFAM" id="SSF55961">
    <property type="entry name" value="Bet v1-like"/>
    <property type="match status" value="1"/>
</dbReference>
<sequence>MAVRVHPEQRRIVWTALTGPSYTGSVHLEPLDSGWTRATVELSCWPDGFTSGVAELLLPGASRAGIDEAGLSDLLGGDARVAHP</sequence>
<reference evidence="1 2" key="1">
    <citation type="submission" date="2024-10" db="EMBL/GenBank/DDBJ databases">
        <title>The Natural Products Discovery Center: Release of the First 8490 Sequenced Strains for Exploring Actinobacteria Biosynthetic Diversity.</title>
        <authorList>
            <person name="Kalkreuter E."/>
            <person name="Kautsar S.A."/>
            <person name="Yang D."/>
            <person name="Bader C.D."/>
            <person name="Teijaro C.N."/>
            <person name="Fluegel L."/>
            <person name="Davis C.M."/>
            <person name="Simpson J.R."/>
            <person name="Lauterbach L."/>
            <person name="Steele A.D."/>
            <person name="Gui C."/>
            <person name="Meng S."/>
            <person name="Li G."/>
            <person name="Viehrig K."/>
            <person name="Ye F."/>
            <person name="Su P."/>
            <person name="Kiefer A.F."/>
            <person name="Nichols A."/>
            <person name="Cepeda A.J."/>
            <person name="Yan W."/>
            <person name="Fan B."/>
            <person name="Jiang Y."/>
            <person name="Adhikari A."/>
            <person name="Zheng C.-J."/>
            <person name="Schuster L."/>
            <person name="Cowan T.M."/>
            <person name="Smanski M.J."/>
            <person name="Chevrette M.G."/>
            <person name="De Carvalho L.P.S."/>
            <person name="Shen B."/>
        </authorList>
    </citation>
    <scope>NUCLEOTIDE SEQUENCE [LARGE SCALE GENOMIC DNA]</scope>
    <source>
        <strain evidence="1 2">NPDC049639</strain>
    </source>
</reference>
<name>A0ABW8AMW3_9ACTN</name>
<dbReference type="Proteomes" id="UP001612915">
    <property type="component" value="Unassembled WGS sequence"/>
</dbReference>
<evidence type="ECO:0000313" key="1">
    <source>
        <dbReference type="EMBL" id="MFI7587433.1"/>
    </source>
</evidence>
<accession>A0ABW8AMW3</accession>
<dbReference type="EMBL" id="JBITLV010000003">
    <property type="protein sequence ID" value="MFI7587433.1"/>
    <property type="molecule type" value="Genomic_DNA"/>
</dbReference>
<keyword evidence="2" id="KW-1185">Reference proteome</keyword>
<dbReference type="RefSeq" id="WP_398280447.1">
    <property type="nucleotide sequence ID" value="NZ_JBITLV010000003.1"/>
</dbReference>